<dbReference type="RefSeq" id="WP_254091508.1">
    <property type="nucleotide sequence ID" value="NZ_JAHESC010000024.1"/>
</dbReference>
<reference evidence="2 3" key="1">
    <citation type="submission" date="2021-05" db="EMBL/GenBank/DDBJ databases">
        <title>A Polyphasic approach of four new species of the genus Ohtaekwangia: Ohtaekwangia histidinii sp. nov., Ohtaekwangia cretensis sp. nov., Ohtaekwangia indiensis sp. nov., Ohtaekwangia reichenbachii sp. nov. from diverse environment.</title>
        <authorList>
            <person name="Octaviana S."/>
        </authorList>
    </citation>
    <scope>NUCLEOTIDE SEQUENCE [LARGE SCALE GENOMIC DNA]</scope>
    <source>
        <strain evidence="2 3">PWU37</strain>
    </source>
</reference>
<feature type="signal peptide" evidence="1">
    <location>
        <begin position="1"/>
        <end position="21"/>
    </location>
</feature>
<evidence type="ECO:0008006" key="4">
    <source>
        <dbReference type="Google" id="ProtNLM"/>
    </source>
</evidence>
<keyword evidence="1" id="KW-0732">Signal</keyword>
<protein>
    <recommendedName>
        <fullName evidence="4">Cytochrome c domain-containing protein</fullName>
    </recommendedName>
</protein>
<name>A0AAP2GEE2_9BACT</name>
<keyword evidence="3" id="KW-1185">Reference proteome</keyword>
<dbReference type="AlphaFoldDB" id="A0AAP2GEE2"/>
<accession>A0AAP2GEE2</accession>
<dbReference type="EMBL" id="JAHESC010000024">
    <property type="protein sequence ID" value="MBT1688282.1"/>
    <property type="molecule type" value="Genomic_DNA"/>
</dbReference>
<proteinExistence type="predicted"/>
<sequence>MRILKSLLALLVSLSFHPAFSQLLQDDFVRRIEDLRAAKKVTVKTYPDKTFVGALTGYYDGDALVLINTLTDAEFGGTETLFYIKNDSLRGVFISMASFRSSDAWAGYFAKHQAADGCTSCHGTEQCSTVAILFTGSSPLIVKKENGKTKKVNQDERERAVADVERTRKQLEALLSEL</sequence>
<evidence type="ECO:0000313" key="3">
    <source>
        <dbReference type="Proteomes" id="UP001319180"/>
    </source>
</evidence>
<feature type="chain" id="PRO_5042835460" description="Cytochrome c domain-containing protein" evidence="1">
    <location>
        <begin position="22"/>
        <end position="178"/>
    </location>
</feature>
<organism evidence="2 3">
    <name type="scientific">Dawidia soli</name>
    <dbReference type="NCBI Taxonomy" id="2782352"/>
    <lineage>
        <taxon>Bacteria</taxon>
        <taxon>Pseudomonadati</taxon>
        <taxon>Bacteroidota</taxon>
        <taxon>Cytophagia</taxon>
        <taxon>Cytophagales</taxon>
        <taxon>Chryseotaleaceae</taxon>
        <taxon>Dawidia</taxon>
    </lineage>
</organism>
<evidence type="ECO:0000256" key="1">
    <source>
        <dbReference type="SAM" id="SignalP"/>
    </source>
</evidence>
<evidence type="ECO:0000313" key="2">
    <source>
        <dbReference type="EMBL" id="MBT1688282.1"/>
    </source>
</evidence>
<gene>
    <name evidence="2" type="ORF">KK078_17050</name>
</gene>
<dbReference type="Proteomes" id="UP001319180">
    <property type="component" value="Unassembled WGS sequence"/>
</dbReference>
<comment type="caution">
    <text evidence="2">The sequence shown here is derived from an EMBL/GenBank/DDBJ whole genome shotgun (WGS) entry which is preliminary data.</text>
</comment>